<feature type="region of interest" description="Disordered" evidence="8">
    <location>
        <begin position="1"/>
        <end position="46"/>
    </location>
</feature>
<keyword evidence="4 7" id="KW-0238">DNA-binding</keyword>
<keyword evidence="5 7" id="KW-0804">Transcription</keyword>
<evidence type="ECO:0000256" key="1">
    <source>
        <dbReference type="ARBA" id="ARBA00004123"/>
    </source>
</evidence>
<dbReference type="InterPro" id="IPR008851">
    <property type="entry name" value="TFIIF-alpha"/>
</dbReference>
<feature type="compositionally biased region" description="Pro residues" evidence="8">
    <location>
        <begin position="447"/>
        <end position="463"/>
    </location>
</feature>
<keyword evidence="9" id="KW-0648">Protein biosynthesis</keyword>
<feature type="region of interest" description="Disordered" evidence="8">
    <location>
        <begin position="239"/>
        <end position="474"/>
    </location>
</feature>
<dbReference type="SUPFAM" id="SSF50916">
    <property type="entry name" value="Rap30/74 interaction domains"/>
    <property type="match status" value="1"/>
</dbReference>
<evidence type="ECO:0000313" key="10">
    <source>
        <dbReference type="Proteomes" id="UP000054558"/>
    </source>
</evidence>
<dbReference type="Proteomes" id="UP000054558">
    <property type="component" value="Unassembled WGS sequence"/>
</dbReference>
<feature type="compositionally biased region" description="Acidic residues" evidence="8">
    <location>
        <begin position="302"/>
        <end position="321"/>
    </location>
</feature>
<feature type="compositionally biased region" description="Acidic residues" evidence="8">
    <location>
        <begin position="363"/>
        <end position="383"/>
    </location>
</feature>
<dbReference type="GO" id="GO:0032968">
    <property type="term" value="P:positive regulation of transcription elongation by RNA polymerase II"/>
    <property type="evidence" value="ECO:0007669"/>
    <property type="project" value="InterPro"/>
</dbReference>
<comment type="similarity">
    <text evidence="2 7">Belongs to the TFIIF alpha subunit family.</text>
</comment>
<dbReference type="STRING" id="105231.A0A1Y1IE87"/>
<dbReference type="GO" id="GO:0003677">
    <property type="term" value="F:DNA binding"/>
    <property type="evidence" value="ECO:0007669"/>
    <property type="project" value="UniProtKB-KW"/>
</dbReference>
<evidence type="ECO:0000256" key="4">
    <source>
        <dbReference type="ARBA" id="ARBA00023125"/>
    </source>
</evidence>
<feature type="compositionally biased region" description="Low complexity" evidence="8">
    <location>
        <begin position="464"/>
        <end position="474"/>
    </location>
</feature>
<evidence type="ECO:0000256" key="7">
    <source>
        <dbReference type="RuleBase" id="RU366044"/>
    </source>
</evidence>
<dbReference type="OrthoDB" id="76676at2759"/>
<feature type="compositionally biased region" description="Basic and acidic residues" evidence="8">
    <location>
        <begin position="272"/>
        <end position="301"/>
    </location>
</feature>
<evidence type="ECO:0000313" key="9">
    <source>
        <dbReference type="EMBL" id="GAQ87411.1"/>
    </source>
</evidence>
<dbReference type="GO" id="GO:0006367">
    <property type="term" value="P:transcription initiation at RNA polymerase II promoter"/>
    <property type="evidence" value="ECO:0000318"/>
    <property type="project" value="GO_Central"/>
</dbReference>
<comment type="subcellular location">
    <subcellularLocation>
        <location evidence="1 7">Nucleus</location>
    </subcellularLocation>
</comment>
<proteinExistence type="inferred from homology"/>
<dbReference type="GO" id="GO:0001096">
    <property type="term" value="F:TFIIF-class transcription factor complex binding"/>
    <property type="evidence" value="ECO:0000318"/>
    <property type="project" value="GO_Central"/>
</dbReference>
<keyword evidence="9" id="KW-0396">Initiation factor</keyword>
<dbReference type="PANTHER" id="PTHR13011:SF0">
    <property type="entry name" value="GENERAL TRANSCRIPTION FACTOR IIF SUBUNIT 1"/>
    <property type="match status" value="1"/>
</dbReference>
<accession>A0A1Y1IE87</accession>
<feature type="compositionally biased region" description="Gly residues" evidence="8">
    <location>
        <begin position="412"/>
        <end position="424"/>
    </location>
</feature>
<keyword evidence="6 7" id="KW-0539">Nucleus</keyword>
<dbReference type="EMBL" id="DF237300">
    <property type="protein sequence ID" value="GAQ87411.1"/>
    <property type="molecule type" value="Genomic_DNA"/>
</dbReference>
<evidence type="ECO:0000256" key="8">
    <source>
        <dbReference type="SAM" id="MobiDB-lite"/>
    </source>
</evidence>
<dbReference type="GO" id="GO:0003743">
    <property type="term" value="F:translation initiation factor activity"/>
    <property type="evidence" value="ECO:0007669"/>
    <property type="project" value="UniProtKB-KW"/>
</dbReference>
<dbReference type="GO" id="GO:0016251">
    <property type="term" value="F:RNA polymerase II general transcription initiation factor activity"/>
    <property type="evidence" value="ECO:0000318"/>
    <property type="project" value="GO_Central"/>
</dbReference>
<comment type="function">
    <text evidence="7">TFIIF is a general transcription initiation factor that binds to RNA polymerase II and helps to recruit it to the initiation complex in collaboration with TFIIB. It promotes transcription elongation.</text>
</comment>
<evidence type="ECO:0000256" key="3">
    <source>
        <dbReference type="ARBA" id="ARBA00023015"/>
    </source>
</evidence>
<gene>
    <name evidence="9" type="ORF">KFL_003510050</name>
</gene>
<protein>
    <recommendedName>
        <fullName evidence="7">Transcription initiation factor IIF subunit alpha</fullName>
    </recommendedName>
</protein>
<sequence length="540" mass="58832">MAAMNDLVPLGRPKTKHNALGGFGAQRTGTVKPKEESKPPPQLPPLQQLGPACERCGVSKDLYGSQCGHLTLCQACGKALKLEGAPCKSCGEKLDKLVREYAISSIHHPRSHFIAKYPDGSTPPPLNNRKRWFMQRDAPDGRPTGPDAREKLKGLRWIMGDMTEKNIFKGSLEGGQQASYMALIMADNKLTTFPISSWYNFRHQISLKTRTLEEAEEHMKRREQSSTTYQQWMLRTANSGTGAFPVQNGGGAGRGTVPREEGGAVSDDDGQEDARRTRPARRDEDGDEEAGRGEDWEHDEAFSDDDEAPGTGEPEEREEQEQDKKAPPPKEMQEELEGQRSDSEGEGSGEGKQLQRLLKETGEGDDDEEEEEEEDEDEEENEDLLEKIGALGAGAESRPAPKAREASVEPGAGAGPSGRPGTAGGKRKDMAGPPQAAQKKQKVETAPKPPVAAPAGPSKPPAAAPKAAEKPANPRMLTVEFLKETLRETGPMTLKDLLALLKKRNCNPQTKEEKDNLQAVIKKAVSVEKINGVSMLRAKN</sequence>
<dbReference type="OMA" id="MTLCFSC"/>
<dbReference type="AlphaFoldDB" id="A0A1Y1IE87"/>
<evidence type="ECO:0000256" key="2">
    <source>
        <dbReference type="ARBA" id="ARBA00005249"/>
    </source>
</evidence>
<evidence type="ECO:0000256" key="5">
    <source>
        <dbReference type="ARBA" id="ARBA00023163"/>
    </source>
</evidence>
<dbReference type="Pfam" id="PF05793">
    <property type="entry name" value="TFIIF_alpha"/>
    <property type="match status" value="1"/>
</dbReference>
<evidence type="ECO:0000256" key="6">
    <source>
        <dbReference type="ARBA" id="ARBA00023242"/>
    </source>
</evidence>
<dbReference type="PANTHER" id="PTHR13011">
    <property type="entry name" value="TFIIF-ALPHA"/>
    <property type="match status" value="1"/>
</dbReference>
<keyword evidence="3 7" id="KW-0805">Transcription regulation</keyword>
<dbReference type="InterPro" id="IPR011039">
    <property type="entry name" value="TFIIF_interaction"/>
</dbReference>
<organism evidence="9 10">
    <name type="scientific">Klebsormidium nitens</name>
    <name type="common">Green alga</name>
    <name type="synonym">Ulothrix nitens</name>
    <dbReference type="NCBI Taxonomy" id="105231"/>
    <lineage>
        <taxon>Eukaryota</taxon>
        <taxon>Viridiplantae</taxon>
        <taxon>Streptophyta</taxon>
        <taxon>Klebsormidiophyceae</taxon>
        <taxon>Klebsormidiales</taxon>
        <taxon>Klebsormidiaceae</taxon>
        <taxon>Klebsormidium</taxon>
    </lineage>
</organism>
<feature type="compositionally biased region" description="Basic and acidic residues" evidence="8">
    <location>
        <begin position="322"/>
        <end position="343"/>
    </location>
</feature>
<dbReference type="GO" id="GO:0005674">
    <property type="term" value="C:transcription factor TFIIF complex"/>
    <property type="evidence" value="ECO:0000318"/>
    <property type="project" value="GO_Central"/>
</dbReference>
<reference evidence="9 10" key="1">
    <citation type="journal article" date="2014" name="Nat. Commun.">
        <title>Klebsormidium flaccidum genome reveals primary factors for plant terrestrial adaptation.</title>
        <authorList>
            <person name="Hori K."/>
            <person name="Maruyama F."/>
            <person name="Fujisawa T."/>
            <person name="Togashi T."/>
            <person name="Yamamoto N."/>
            <person name="Seo M."/>
            <person name="Sato S."/>
            <person name="Yamada T."/>
            <person name="Mori H."/>
            <person name="Tajima N."/>
            <person name="Moriyama T."/>
            <person name="Ikeuchi M."/>
            <person name="Watanabe M."/>
            <person name="Wada H."/>
            <person name="Kobayashi K."/>
            <person name="Saito M."/>
            <person name="Masuda T."/>
            <person name="Sasaki-Sekimoto Y."/>
            <person name="Mashiguchi K."/>
            <person name="Awai K."/>
            <person name="Shimojima M."/>
            <person name="Masuda S."/>
            <person name="Iwai M."/>
            <person name="Nobusawa T."/>
            <person name="Narise T."/>
            <person name="Kondo S."/>
            <person name="Saito H."/>
            <person name="Sato R."/>
            <person name="Murakawa M."/>
            <person name="Ihara Y."/>
            <person name="Oshima-Yamada Y."/>
            <person name="Ohtaka K."/>
            <person name="Satoh M."/>
            <person name="Sonobe K."/>
            <person name="Ishii M."/>
            <person name="Ohtani R."/>
            <person name="Kanamori-Sato M."/>
            <person name="Honoki R."/>
            <person name="Miyazaki D."/>
            <person name="Mochizuki H."/>
            <person name="Umetsu J."/>
            <person name="Higashi K."/>
            <person name="Shibata D."/>
            <person name="Kamiya Y."/>
            <person name="Sato N."/>
            <person name="Nakamura Y."/>
            <person name="Tabata S."/>
            <person name="Ida S."/>
            <person name="Kurokawa K."/>
            <person name="Ohta H."/>
        </authorList>
    </citation>
    <scope>NUCLEOTIDE SEQUENCE [LARGE SCALE GENOMIC DNA]</scope>
    <source>
        <strain evidence="9 10">NIES-2285</strain>
    </source>
</reference>
<keyword evidence="10" id="KW-1185">Reference proteome</keyword>
<name>A0A1Y1IE87_KLENI</name>